<reference evidence="1" key="3">
    <citation type="submission" date="2023-08" db="EMBL/GenBank/DDBJ databases">
        <title>Mucin Metabolism Genes Underlie the Key Renovations of Bacteroides xylanisolvens Genomes in Captive Great Apes.</title>
        <authorList>
            <person name="Nishida A.H."/>
        </authorList>
    </citation>
    <scope>NUCLEOTIDE SEQUENCE</scope>
    <source>
        <strain evidence="2">P13.H9</strain>
        <strain evidence="1">P19.10B</strain>
    </source>
</reference>
<dbReference type="EMBL" id="JAIWWW010000004">
    <property type="protein sequence ID" value="MCA4521941.1"/>
    <property type="molecule type" value="Genomic_DNA"/>
</dbReference>
<dbReference type="Proteomes" id="UP000196036">
    <property type="component" value="Unassembled WGS sequence"/>
</dbReference>
<evidence type="ECO:0000313" key="1">
    <source>
        <dbReference type="EMBL" id="MCA4521941.1"/>
    </source>
</evidence>
<accession>A0A1Y4VQU3</accession>
<dbReference type="RefSeq" id="WP_032851507.1">
    <property type="nucleotide sequence ID" value="NZ_BAABZH010000001.1"/>
</dbReference>
<dbReference type="EMBL" id="JAIWYE010000002">
    <property type="protein sequence ID" value="MCA4702088.1"/>
    <property type="molecule type" value="Genomic_DNA"/>
</dbReference>
<sequence length="166" mass="18470">MKQNIAKVFTFSLLASSISFISCVDNEKNLFDADQLKQIYEETFPVKNIDLDGDWTVSRSVIACVSVNGDQGVDYKIQIFDADPLSPGSTAKLLAEGTVNQSTTLNVVMDCATALDKVFVARIDEHKRYLVQPVAIENGTVTAHLGDAHYIWIYRSTTSHVEYREC</sequence>
<dbReference type="Proteomes" id="UP001198461">
    <property type="component" value="Unassembled WGS sequence"/>
</dbReference>
<dbReference type="EMBL" id="NFLW01000006">
    <property type="protein sequence ID" value="OUQ72639.1"/>
    <property type="molecule type" value="Genomic_DNA"/>
</dbReference>
<dbReference type="AlphaFoldDB" id="A0A1Y4VQU3"/>
<dbReference type="Proteomes" id="UP001197958">
    <property type="component" value="Unassembled WGS sequence"/>
</dbReference>
<reference evidence="4" key="1">
    <citation type="submission" date="2017-04" db="EMBL/GenBank/DDBJ databases">
        <title>Function of individual gut microbiota members based on whole genome sequencing of pure cultures obtained from chicken caecum.</title>
        <authorList>
            <person name="Medvecky M."/>
            <person name="Cejkova D."/>
            <person name="Polansky O."/>
            <person name="Karasova D."/>
            <person name="Kubasova T."/>
            <person name="Cizek A."/>
            <person name="Rychlik I."/>
        </authorList>
    </citation>
    <scope>NUCLEOTIDE SEQUENCE [LARGE SCALE GENOMIC DNA]</scope>
    <source>
        <strain evidence="4">An109</strain>
    </source>
</reference>
<gene>
    <name evidence="3" type="ORF">B5E52_05270</name>
    <name evidence="2" type="ORF">LD004_00430</name>
    <name evidence="1" type="ORF">LDZ35_01755</name>
</gene>
<evidence type="ECO:0000313" key="2">
    <source>
        <dbReference type="EMBL" id="MCA4702088.1"/>
    </source>
</evidence>
<comment type="caution">
    <text evidence="3">The sequence shown here is derived from an EMBL/GenBank/DDBJ whole genome shotgun (WGS) entry which is preliminary data.</text>
</comment>
<name>A0A1Y4VQU3_9BACE</name>
<protein>
    <submittedName>
        <fullName evidence="3">Uncharacterized protein</fullName>
    </submittedName>
</protein>
<evidence type="ECO:0000313" key="3">
    <source>
        <dbReference type="EMBL" id="OUQ72639.1"/>
    </source>
</evidence>
<dbReference type="PROSITE" id="PS51257">
    <property type="entry name" value="PROKAR_LIPOPROTEIN"/>
    <property type="match status" value="1"/>
</dbReference>
<evidence type="ECO:0000313" key="4">
    <source>
        <dbReference type="Proteomes" id="UP000196036"/>
    </source>
</evidence>
<proteinExistence type="predicted"/>
<reference evidence="3" key="2">
    <citation type="journal article" date="2018" name="BMC Genomics">
        <title>Whole genome sequencing and function prediction of 133 gut anaerobes isolated from chicken caecum in pure cultures.</title>
        <authorList>
            <person name="Medvecky M."/>
            <person name="Cejkova D."/>
            <person name="Polansky O."/>
            <person name="Karasova D."/>
            <person name="Kubasova T."/>
            <person name="Cizek A."/>
            <person name="Rychlik I."/>
        </authorList>
    </citation>
    <scope>NUCLEOTIDE SEQUENCE</scope>
    <source>
        <strain evidence="3">An109</strain>
    </source>
</reference>
<organism evidence="3 4">
    <name type="scientific">Bacteroides xylanisolvens</name>
    <dbReference type="NCBI Taxonomy" id="371601"/>
    <lineage>
        <taxon>Bacteria</taxon>
        <taxon>Pseudomonadati</taxon>
        <taxon>Bacteroidota</taxon>
        <taxon>Bacteroidia</taxon>
        <taxon>Bacteroidales</taxon>
        <taxon>Bacteroidaceae</taxon>
        <taxon>Bacteroides</taxon>
    </lineage>
</organism>